<sequence>MTERPMKTNPQKGAYPTWSDLLAILGIYLVAMLAFNLGGGLLLRFGIASQGPVVALVYALTFLSTICYALFAKRLRVGPDVKLLRFGFRKTDPALVLWGVITVLATTLVIEPLLELFPSRWLEWLGDQMKLGGWMMLTTVVVAPILEEILFRGILQESLTRKYGPWRGILIASAIFGIVHGIPQQALNAFFVGAMIGFIYYKTQSLIPCILIHALNNAVSYFVWMLSGEKIVFTKEMFGSERSYHVLYAAACVVLLLAVAGIVRTLRRNRNVEVPAAEASENGKVFGKNDNISPQ</sequence>
<dbReference type="Pfam" id="PF02517">
    <property type="entry name" value="Rce1-like"/>
    <property type="match status" value="1"/>
</dbReference>
<dbReference type="EMBL" id="JACOOK010000003">
    <property type="protein sequence ID" value="MBC5616889.1"/>
    <property type="molecule type" value="Genomic_DNA"/>
</dbReference>
<keyword evidence="1" id="KW-0812">Transmembrane</keyword>
<feature type="transmembrane region" description="Helical" evidence="1">
    <location>
        <begin position="21"/>
        <end position="47"/>
    </location>
</feature>
<organism evidence="3 4">
    <name type="scientific">Alistipes hominis</name>
    <dbReference type="NCBI Taxonomy" id="2763015"/>
    <lineage>
        <taxon>Bacteria</taxon>
        <taxon>Pseudomonadati</taxon>
        <taxon>Bacteroidota</taxon>
        <taxon>Bacteroidia</taxon>
        <taxon>Bacteroidales</taxon>
        <taxon>Rikenellaceae</taxon>
        <taxon>Alistipes</taxon>
    </lineage>
</organism>
<dbReference type="Proteomes" id="UP000636891">
    <property type="component" value="Unassembled WGS sequence"/>
</dbReference>
<feature type="transmembrane region" description="Helical" evidence="1">
    <location>
        <begin position="134"/>
        <end position="151"/>
    </location>
</feature>
<dbReference type="RefSeq" id="WP_101572905.1">
    <property type="nucleotide sequence ID" value="NZ_JACOOK010000003.1"/>
</dbReference>
<evidence type="ECO:0000313" key="3">
    <source>
        <dbReference type="EMBL" id="MBC5616889.1"/>
    </source>
</evidence>
<gene>
    <name evidence="3" type="ORF">H8S08_07640</name>
</gene>
<keyword evidence="3" id="KW-0645">Protease</keyword>
<accession>A0ABR7CMK1</accession>
<feature type="transmembrane region" description="Helical" evidence="1">
    <location>
        <begin position="93"/>
        <end position="114"/>
    </location>
</feature>
<keyword evidence="1" id="KW-1133">Transmembrane helix</keyword>
<dbReference type="InterPro" id="IPR052710">
    <property type="entry name" value="CAAX_protease"/>
</dbReference>
<keyword evidence="4" id="KW-1185">Reference proteome</keyword>
<feature type="transmembrane region" description="Helical" evidence="1">
    <location>
        <begin position="246"/>
        <end position="263"/>
    </location>
</feature>
<feature type="transmembrane region" description="Helical" evidence="1">
    <location>
        <begin position="53"/>
        <end position="72"/>
    </location>
</feature>
<dbReference type="GO" id="GO:0008237">
    <property type="term" value="F:metallopeptidase activity"/>
    <property type="evidence" value="ECO:0007669"/>
    <property type="project" value="UniProtKB-KW"/>
</dbReference>
<comment type="caution">
    <text evidence="3">The sequence shown here is derived from an EMBL/GenBank/DDBJ whole genome shotgun (WGS) entry which is preliminary data.</text>
</comment>
<protein>
    <submittedName>
        <fullName evidence="3">CPBP family intramembrane metalloprotease</fullName>
    </submittedName>
</protein>
<keyword evidence="1" id="KW-0472">Membrane</keyword>
<keyword evidence="3" id="KW-0378">Hydrolase</keyword>
<feature type="transmembrane region" description="Helical" evidence="1">
    <location>
        <begin position="163"/>
        <end position="179"/>
    </location>
</feature>
<reference evidence="3 4" key="1">
    <citation type="submission" date="2020-08" db="EMBL/GenBank/DDBJ databases">
        <title>Genome public.</title>
        <authorList>
            <person name="Liu C."/>
            <person name="Sun Q."/>
        </authorList>
    </citation>
    <scope>NUCLEOTIDE SEQUENCE [LARGE SCALE GENOMIC DNA]</scope>
    <source>
        <strain evidence="3 4">New-7</strain>
    </source>
</reference>
<evidence type="ECO:0000256" key="1">
    <source>
        <dbReference type="SAM" id="Phobius"/>
    </source>
</evidence>
<keyword evidence="3" id="KW-0482">Metalloprotease</keyword>
<evidence type="ECO:0000259" key="2">
    <source>
        <dbReference type="Pfam" id="PF02517"/>
    </source>
</evidence>
<dbReference type="PANTHER" id="PTHR36435">
    <property type="entry name" value="SLR1288 PROTEIN"/>
    <property type="match status" value="1"/>
</dbReference>
<dbReference type="InterPro" id="IPR003675">
    <property type="entry name" value="Rce1/LyrA-like_dom"/>
</dbReference>
<name>A0ABR7CMK1_9BACT</name>
<feature type="transmembrane region" description="Helical" evidence="1">
    <location>
        <begin position="185"/>
        <end position="201"/>
    </location>
</feature>
<proteinExistence type="predicted"/>
<feature type="transmembrane region" description="Helical" evidence="1">
    <location>
        <begin position="206"/>
        <end position="226"/>
    </location>
</feature>
<feature type="domain" description="CAAX prenyl protease 2/Lysostaphin resistance protein A-like" evidence="2">
    <location>
        <begin position="134"/>
        <end position="219"/>
    </location>
</feature>
<dbReference type="PANTHER" id="PTHR36435:SF1">
    <property type="entry name" value="CAAX AMINO TERMINAL PROTEASE FAMILY PROTEIN"/>
    <property type="match status" value="1"/>
</dbReference>
<evidence type="ECO:0000313" key="4">
    <source>
        <dbReference type="Proteomes" id="UP000636891"/>
    </source>
</evidence>